<accession>A0A251ITU4</accession>
<name>A0A251ITU4_MANES</name>
<dbReference type="Gramene" id="Manes.17G015710.5.v8.1">
    <property type="protein sequence ID" value="Manes.17G015710.5.v8.1.CDS"/>
    <property type="gene ID" value="Manes.17G015710.v8.1"/>
</dbReference>
<gene>
    <name evidence="2" type="ORF">MANES_17G015800</name>
</gene>
<dbReference type="AlphaFoldDB" id="A0A251ITU4"/>
<dbReference type="OrthoDB" id="763417at2759"/>
<keyword evidence="3" id="KW-1185">Reference proteome</keyword>
<feature type="compositionally biased region" description="Basic and acidic residues" evidence="1">
    <location>
        <begin position="1"/>
        <end position="15"/>
    </location>
</feature>
<evidence type="ECO:0000313" key="2">
    <source>
        <dbReference type="EMBL" id="OAY24433.1"/>
    </source>
</evidence>
<dbReference type="Gramene" id="Manes.17G015710.6.v8.1">
    <property type="protein sequence ID" value="Manes.17G015710.6.v8.1.CDS"/>
    <property type="gene ID" value="Manes.17G015710.v8.1"/>
</dbReference>
<proteinExistence type="predicted"/>
<feature type="region of interest" description="Disordered" evidence="1">
    <location>
        <begin position="1"/>
        <end position="35"/>
    </location>
</feature>
<dbReference type="Gramene" id="Manes.17G015710.10.v8.1">
    <property type="protein sequence ID" value="Manes.17G015710.10.v8.1.CDS"/>
    <property type="gene ID" value="Manes.17G015710.v8.1"/>
</dbReference>
<sequence>MSWLHESHLTNKMENRPNLNATGTQDSDIMKPLEQKERFRSRNDMMTRRLKNRERQRRYRARKRLEADMEKSSVTNQSSIPQGELEINGNHNNYITRVYCKRNWKKDARRAHTCKSLQEASAAVISGVTLNSESQTHSLVPEVAIQPLIERKSHSENSLSMSGETKTSLGRRDWKAEARRKKN</sequence>
<dbReference type="EMBL" id="CM004403">
    <property type="protein sequence ID" value="OAY24433.1"/>
    <property type="molecule type" value="Genomic_DNA"/>
</dbReference>
<reference evidence="2 3" key="1">
    <citation type="submission" date="2016-02" db="EMBL/GenBank/DDBJ databases">
        <title>WGS assembly of Manihot esculenta.</title>
        <authorList>
            <person name="Bredeson J.V."/>
            <person name="Prochnik S.E."/>
            <person name="Lyons J.B."/>
            <person name="Schmutz J."/>
            <person name="Grimwood J."/>
            <person name="Vrebalov J."/>
            <person name="Bart R.S."/>
            <person name="Amuge T."/>
            <person name="Ferguson M.E."/>
            <person name="Green R."/>
            <person name="Putnam N."/>
            <person name="Stites J."/>
            <person name="Rounsley S."/>
            <person name="Rokhsar D.S."/>
        </authorList>
    </citation>
    <scope>NUCLEOTIDE SEQUENCE [LARGE SCALE GENOMIC DNA]</scope>
    <source>
        <strain evidence="3">cv. AM560-2</strain>
        <tissue evidence="2">Leaf</tissue>
    </source>
</reference>
<organism evidence="2 3">
    <name type="scientific">Manihot esculenta</name>
    <name type="common">Cassava</name>
    <name type="synonym">Jatropha manihot</name>
    <dbReference type="NCBI Taxonomy" id="3983"/>
    <lineage>
        <taxon>Eukaryota</taxon>
        <taxon>Viridiplantae</taxon>
        <taxon>Streptophyta</taxon>
        <taxon>Embryophyta</taxon>
        <taxon>Tracheophyta</taxon>
        <taxon>Spermatophyta</taxon>
        <taxon>Magnoliopsida</taxon>
        <taxon>eudicotyledons</taxon>
        <taxon>Gunneridae</taxon>
        <taxon>Pentapetalae</taxon>
        <taxon>rosids</taxon>
        <taxon>fabids</taxon>
        <taxon>Malpighiales</taxon>
        <taxon>Euphorbiaceae</taxon>
        <taxon>Crotonoideae</taxon>
        <taxon>Manihoteae</taxon>
        <taxon>Manihot</taxon>
    </lineage>
</organism>
<feature type="compositionally biased region" description="Polar residues" evidence="1">
    <location>
        <begin position="17"/>
        <end position="27"/>
    </location>
</feature>
<evidence type="ECO:0000313" key="3">
    <source>
        <dbReference type="Proteomes" id="UP000091857"/>
    </source>
</evidence>
<dbReference type="EMBL" id="CM004403">
    <property type="protein sequence ID" value="OAY24434.1"/>
    <property type="molecule type" value="Genomic_DNA"/>
</dbReference>
<feature type="region of interest" description="Disordered" evidence="1">
    <location>
        <begin position="151"/>
        <end position="183"/>
    </location>
</feature>
<dbReference type="Proteomes" id="UP000091857">
    <property type="component" value="Chromosome 17"/>
</dbReference>
<evidence type="ECO:0000256" key="1">
    <source>
        <dbReference type="SAM" id="MobiDB-lite"/>
    </source>
</evidence>
<dbReference type="Gramene" id="Manes.17G015710.1.v8.1">
    <property type="protein sequence ID" value="Manes.17G015710.1.v8.1.CDS"/>
    <property type="gene ID" value="Manes.17G015710.v8.1"/>
</dbReference>
<protein>
    <submittedName>
        <fullName evidence="2">Uncharacterized protein</fullName>
    </submittedName>
</protein>
<dbReference type="Gramene" id="Manes.17G015710.9.v8.1">
    <property type="protein sequence ID" value="Manes.17G015710.9.v8.1.CDS"/>
    <property type="gene ID" value="Manes.17G015710.v8.1"/>
</dbReference>
<dbReference type="Gramene" id="Manes.17G015710.8.v8.1">
    <property type="protein sequence ID" value="Manes.17G015710.8.v8.1.CDS"/>
    <property type="gene ID" value="Manes.17G015710.v8.1"/>
</dbReference>
<dbReference type="EMBL" id="CM004403">
    <property type="protein sequence ID" value="OAY24435.1"/>
    <property type="molecule type" value="Genomic_DNA"/>
</dbReference>
<feature type="compositionally biased region" description="Polar residues" evidence="1">
    <location>
        <begin position="156"/>
        <end position="168"/>
    </location>
</feature>